<dbReference type="Gene3D" id="3.40.1360.10">
    <property type="match status" value="1"/>
</dbReference>
<dbReference type="SUPFAM" id="SSF56731">
    <property type="entry name" value="DNA primase core"/>
    <property type="match status" value="1"/>
</dbReference>
<comment type="subunit">
    <text evidence="12">Monomer. Interacts with DnaB.</text>
</comment>
<dbReference type="HAMAP" id="MF_00974">
    <property type="entry name" value="DNA_primase_DnaG"/>
    <property type="match status" value="1"/>
</dbReference>
<keyword evidence="10 12" id="KW-0238">DNA-binding</keyword>
<feature type="zinc finger region" description="CHC2-type" evidence="12 14">
    <location>
        <begin position="38"/>
        <end position="62"/>
    </location>
</feature>
<dbReference type="GO" id="GO:0003677">
    <property type="term" value="F:DNA binding"/>
    <property type="evidence" value="ECO:0007669"/>
    <property type="project" value="UniProtKB-KW"/>
</dbReference>
<dbReference type="Proteomes" id="UP000249417">
    <property type="component" value="Unassembled WGS sequence"/>
</dbReference>
<dbReference type="GO" id="GO:0008270">
    <property type="term" value="F:zinc ion binding"/>
    <property type="evidence" value="ECO:0007669"/>
    <property type="project" value="UniProtKB-UniRule"/>
</dbReference>
<dbReference type="CDD" id="cd03364">
    <property type="entry name" value="TOPRIM_DnaG_primases"/>
    <property type="match status" value="1"/>
</dbReference>
<keyword evidence="8 12" id="KW-0862">Zinc</keyword>
<dbReference type="GO" id="GO:1990077">
    <property type="term" value="C:primosome complex"/>
    <property type="evidence" value="ECO:0007669"/>
    <property type="project" value="UniProtKB-KW"/>
</dbReference>
<dbReference type="InterPro" id="IPR036977">
    <property type="entry name" value="DNA_primase_Znf_CHC2"/>
</dbReference>
<dbReference type="GO" id="GO:0003899">
    <property type="term" value="F:DNA-directed RNA polymerase activity"/>
    <property type="evidence" value="ECO:0007669"/>
    <property type="project" value="UniProtKB-UniRule"/>
</dbReference>
<feature type="domain" description="Toprim" evidence="15">
    <location>
        <begin position="266"/>
        <end position="352"/>
    </location>
</feature>
<evidence type="ECO:0000256" key="1">
    <source>
        <dbReference type="ARBA" id="ARBA00022478"/>
    </source>
</evidence>
<comment type="domain">
    <text evidence="12">Contains an N-terminal zinc-binding domain, a central core domain that contains the primase activity, and a C-terminal DnaB-binding domain.</text>
</comment>
<dbReference type="PROSITE" id="PS50880">
    <property type="entry name" value="TOPRIM"/>
    <property type="match status" value="1"/>
</dbReference>
<keyword evidence="5 12" id="KW-0235">DNA replication</keyword>
<comment type="caution">
    <text evidence="16">The sequence shown here is derived from an EMBL/GenBank/DDBJ whole genome shotgun (WGS) entry which is preliminary data.</text>
</comment>
<keyword evidence="7 12" id="KW-0863">Zinc-finger</keyword>
<dbReference type="InterPro" id="IPR013264">
    <property type="entry name" value="DNAG_N"/>
</dbReference>
<name>A0A2W5MVY5_9BACT</name>
<evidence type="ECO:0000256" key="12">
    <source>
        <dbReference type="HAMAP-Rule" id="MF_00974"/>
    </source>
</evidence>
<keyword evidence="2 12" id="KW-0639">Primosome</keyword>
<protein>
    <recommendedName>
        <fullName evidence="12 13">DNA primase</fullName>
        <ecNumber evidence="12">2.7.7.101</ecNumber>
    </recommendedName>
</protein>
<dbReference type="Pfam" id="PF13662">
    <property type="entry name" value="Toprim_4"/>
    <property type="match status" value="1"/>
</dbReference>
<dbReference type="InterPro" id="IPR006171">
    <property type="entry name" value="TOPRIM_dom"/>
</dbReference>
<dbReference type="Gene3D" id="3.90.980.10">
    <property type="entry name" value="DNA primase, catalytic core, N-terminal domain"/>
    <property type="match status" value="1"/>
</dbReference>
<evidence type="ECO:0000256" key="7">
    <source>
        <dbReference type="ARBA" id="ARBA00022771"/>
    </source>
</evidence>
<dbReference type="FunFam" id="3.90.580.10:FF:000001">
    <property type="entry name" value="DNA primase"/>
    <property type="match status" value="1"/>
</dbReference>
<evidence type="ECO:0000313" key="16">
    <source>
        <dbReference type="EMBL" id="PZQ44369.1"/>
    </source>
</evidence>
<dbReference type="InterPro" id="IPR037068">
    <property type="entry name" value="DNA_primase_core_N_sf"/>
</dbReference>
<comment type="similarity">
    <text evidence="12 13">Belongs to the DnaG primase family.</text>
</comment>
<sequence>MTIPPRFLDELRSRITLSDVIRKHVRLTRAGREFKGCCPFHNEKTPSFYVNDDKQFFHCFGCGAHGSVIDFMMRHDNLSFPEAIEALAATAGMQVPKSNPEDIEKAKKEKSLYSLMDDAAKWMEGQLRQPANKVPYNYVRERGVSDEVMGGFRIGYAPADMQAIRKHLASLGYTDSQMIEAGVLKTSEKSKEPYAFFRERVMFPVPDRRGRIVAFGGRVLPDHLRAPDRGDFKPPKYINSSDTPLFHKGKMLYGEPHARMAAGEGQPVLVVEGYLDVIGCVKAGFRGAVAPLGTALTEDQILVLWKMIPAVSKVPVLCFDGDNAGRRAASRACERILPLLKADHSAKIAFLPEGEDPDSLIKAKGAPAFQAVLDGAFHLVDFLWLDHTDGRSFDTPEERAGLSKTLEELSGRIADRAVQHYYREAFREKIKKAFAPAVQPQQVRQPWAPKQSYNGGGKFGKNAPPMPVSPLKRPDFGGNALFSVALLACVINNPGIYHDIEEDFGHLQFSENRLDRLRQAVLSSLDRDPALDAEGLKTHLIGRGFEEELGRILADSLYTHASFSRPSGDTVAVLEGWRKAWKTLQGQIGQADMDRAIQAMKDDPSEENESRLNALREMRRISEG</sequence>
<keyword evidence="4 12" id="KW-0548">Nucleotidyltransferase</keyword>
<dbReference type="PANTHER" id="PTHR30313">
    <property type="entry name" value="DNA PRIMASE"/>
    <property type="match status" value="1"/>
</dbReference>
<dbReference type="SUPFAM" id="SSF57783">
    <property type="entry name" value="Zinc beta-ribbon"/>
    <property type="match status" value="1"/>
</dbReference>
<dbReference type="InterPro" id="IPR002694">
    <property type="entry name" value="Znf_CHC2"/>
</dbReference>
<keyword evidence="3 12" id="KW-0808">Transferase</keyword>
<dbReference type="Pfam" id="PF08275">
    <property type="entry name" value="DNAG_N"/>
    <property type="match status" value="1"/>
</dbReference>
<comment type="cofactor">
    <cofactor evidence="12 13 14">
        <name>Zn(2+)</name>
        <dbReference type="ChEBI" id="CHEBI:29105"/>
    </cofactor>
    <text evidence="12 13 14">Binds 1 zinc ion per monomer.</text>
</comment>
<evidence type="ECO:0000256" key="10">
    <source>
        <dbReference type="ARBA" id="ARBA00023125"/>
    </source>
</evidence>
<dbReference type="SMART" id="SM00493">
    <property type="entry name" value="TOPRIM"/>
    <property type="match status" value="1"/>
</dbReference>
<evidence type="ECO:0000259" key="15">
    <source>
        <dbReference type="PROSITE" id="PS50880"/>
    </source>
</evidence>
<dbReference type="Gene3D" id="3.90.580.10">
    <property type="entry name" value="Zinc finger, CHC2-type domain"/>
    <property type="match status" value="1"/>
</dbReference>
<dbReference type="GO" id="GO:0005737">
    <property type="term" value="C:cytoplasm"/>
    <property type="evidence" value="ECO:0007669"/>
    <property type="project" value="TreeGrafter"/>
</dbReference>
<gene>
    <name evidence="12" type="primary">dnaG</name>
    <name evidence="16" type="ORF">DI551_10270</name>
</gene>
<keyword evidence="1 12" id="KW-0240">DNA-directed RNA polymerase</keyword>
<dbReference type="EMBL" id="QFQB01000096">
    <property type="protein sequence ID" value="PZQ44369.1"/>
    <property type="molecule type" value="Genomic_DNA"/>
</dbReference>
<evidence type="ECO:0000256" key="11">
    <source>
        <dbReference type="ARBA" id="ARBA00023163"/>
    </source>
</evidence>
<keyword evidence="9" id="KW-0460">Magnesium</keyword>
<keyword evidence="6 12" id="KW-0479">Metal-binding</keyword>
<evidence type="ECO:0000256" key="9">
    <source>
        <dbReference type="ARBA" id="ARBA00022842"/>
    </source>
</evidence>
<evidence type="ECO:0000256" key="6">
    <source>
        <dbReference type="ARBA" id="ARBA00022723"/>
    </source>
</evidence>
<accession>A0A2W5MVY5</accession>
<evidence type="ECO:0000256" key="4">
    <source>
        <dbReference type="ARBA" id="ARBA00022695"/>
    </source>
</evidence>
<dbReference type="GO" id="GO:0000428">
    <property type="term" value="C:DNA-directed RNA polymerase complex"/>
    <property type="evidence" value="ECO:0007669"/>
    <property type="project" value="UniProtKB-KW"/>
</dbReference>
<dbReference type="InterPro" id="IPR030846">
    <property type="entry name" value="DnaG_bac"/>
</dbReference>
<dbReference type="SMART" id="SM00400">
    <property type="entry name" value="ZnF_CHCC"/>
    <property type="match status" value="1"/>
</dbReference>
<comment type="function">
    <text evidence="12 13">RNA polymerase that catalyzes the synthesis of short RNA molecules used as primers for DNA polymerase during DNA replication.</text>
</comment>
<dbReference type="InterPro" id="IPR034151">
    <property type="entry name" value="TOPRIM_DnaG_bac"/>
</dbReference>
<dbReference type="PANTHER" id="PTHR30313:SF2">
    <property type="entry name" value="DNA PRIMASE"/>
    <property type="match status" value="1"/>
</dbReference>
<dbReference type="InterPro" id="IPR006295">
    <property type="entry name" value="DNA_primase_DnaG"/>
</dbReference>
<evidence type="ECO:0000256" key="3">
    <source>
        <dbReference type="ARBA" id="ARBA00022679"/>
    </source>
</evidence>
<dbReference type="NCBIfam" id="TIGR01391">
    <property type="entry name" value="dnaG"/>
    <property type="match status" value="1"/>
</dbReference>
<dbReference type="PIRSF" id="PIRSF002811">
    <property type="entry name" value="DnaG"/>
    <property type="match status" value="1"/>
</dbReference>
<evidence type="ECO:0000256" key="2">
    <source>
        <dbReference type="ARBA" id="ARBA00022515"/>
    </source>
</evidence>
<dbReference type="AlphaFoldDB" id="A0A2W5MVY5"/>
<dbReference type="EC" id="2.7.7.101" evidence="12"/>
<evidence type="ECO:0000256" key="5">
    <source>
        <dbReference type="ARBA" id="ARBA00022705"/>
    </source>
</evidence>
<comment type="catalytic activity">
    <reaction evidence="12">
        <text>ssDNA + n NTP = ssDNA/pppN(pN)n-1 hybrid + (n-1) diphosphate.</text>
        <dbReference type="EC" id="2.7.7.101"/>
    </reaction>
</comment>
<organism evidence="16 17">
    <name type="scientific">Micavibrio aeruginosavorus</name>
    <dbReference type="NCBI Taxonomy" id="349221"/>
    <lineage>
        <taxon>Bacteria</taxon>
        <taxon>Pseudomonadati</taxon>
        <taxon>Bdellovibrionota</taxon>
        <taxon>Bdellovibrionia</taxon>
        <taxon>Bdellovibrionales</taxon>
        <taxon>Pseudobdellovibrionaceae</taxon>
        <taxon>Micavibrio</taxon>
    </lineage>
</organism>
<dbReference type="FunFam" id="3.40.1360.10:FF:000002">
    <property type="entry name" value="DNA primase"/>
    <property type="match status" value="1"/>
</dbReference>
<dbReference type="InterPro" id="IPR050219">
    <property type="entry name" value="DnaG_primase"/>
</dbReference>
<evidence type="ECO:0000256" key="8">
    <source>
        <dbReference type="ARBA" id="ARBA00022833"/>
    </source>
</evidence>
<reference evidence="16 17" key="1">
    <citation type="submission" date="2017-08" db="EMBL/GenBank/DDBJ databases">
        <title>Infants hospitalized years apart are colonized by the same room-sourced microbial strains.</title>
        <authorList>
            <person name="Brooks B."/>
            <person name="Olm M.R."/>
            <person name="Firek B.A."/>
            <person name="Baker R."/>
            <person name="Thomas B.C."/>
            <person name="Morowitz M.J."/>
            <person name="Banfield J.F."/>
        </authorList>
    </citation>
    <scope>NUCLEOTIDE SEQUENCE [LARGE SCALE GENOMIC DNA]</scope>
    <source>
        <strain evidence="16">S2_005_002_R2_29</strain>
    </source>
</reference>
<evidence type="ECO:0000256" key="13">
    <source>
        <dbReference type="PIRNR" id="PIRNR002811"/>
    </source>
</evidence>
<dbReference type="Pfam" id="PF01807">
    <property type="entry name" value="Zn_ribbon_DnaG"/>
    <property type="match status" value="1"/>
</dbReference>
<proteinExistence type="inferred from homology"/>
<evidence type="ECO:0000256" key="14">
    <source>
        <dbReference type="PIRSR" id="PIRSR002811-1"/>
    </source>
</evidence>
<dbReference type="GO" id="GO:0006269">
    <property type="term" value="P:DNA replication, synthesis of primer"/>
    <property type="evidence" value="ECO:0007669"/>
    <property type="project" value="UniProtKB-UniRule"/>
</dbReference>
<keyword evidence="11 12" id="KW-0804">Transcription</keyword>
<evidence type="ECO:0000313" key="17">
    <source>
        <dbReference type="Proteomes" id="UP000249417"/>
    </source>
</evidence>